<dbReference type="InterPro" id="IPR005152">
    <property type="entry name" value="Lipase_secreted"/>
</dbReference>
<reference evidence="1 2" key="1">
    <citation type="submission" date="2017-08" db="EMBL/GenBank/DDBJ databases">
        <authorList>
            <person name="de Groot N.N."/>
        </authorList>
    </citation>
    <scope>NUCLEOTIDE SEQUENCE [LARGE SCALE GENOMIC DNA]</scope>
    <source>
        <strain evidence="1 2">NBT06-6</strain>
    </source>
</reference>
<dbReference type="Gene3D" id="3.40.50.1820">
    <property type="entry name" value="alpha/beta hydrolase"/>
    <property type="match status" value="1"/>
</dbReference>
<dbReference type="AlphaFoldDB" id="A0A269PDW4"/>
<comment type="caution">
    <text evidence="1">The sequence shown here is derived from an EMBL/GenBank/DDBJ whole genome shotgun (WGS) entry which is preliminary data.</text>
</comment>
<dbReference type="Proteomes" id="UP000215771">
    <property type="component" value="Unassembled WGS sequence"/>
</dbReference>
<accession>A0A269PDW4</accession>
<protein>
    <submittedName>
        <fullName evidence="1">Lipase</fullName>
    </submittedName>
</protein>
<dbReference type="PANTHER" id="PTHR34853:SF1">
    <property type="entry name" value="LIPASE 5"/>
    <property type="match status" value="1"/>
</dbReference>
<dbReference type="Pfam" id="PF03583">
    <property type="entry name" value="LIP"/>
    <property type="match status" value="1"/>
</dbReference>
<evidence type="ECO:0000313" key="1">
    <source>
        <dbReference type="EMBL" id="PAJ70274.1"/>
    </source>
</evidence>
<dbReference type="SUPFAM" id="SSF53474">
    <property type="entry name" value="alpha/beta-Hydrolases"/>
    <property type="match status" value="1"/>
</dbReference>
<name>A0A269PDW4_9CORY</name>
<organism evidence="1 2">
    <name type="scientific">Corynebacterium hadale</name>
    <dbReference type="NCBI Taxonomy" id="2026255"/>
    <lineage>
        <taxon>Bacteria</taxon>
        <taxon>Bacillati</taxon>
        <taxon>Actinomycetota</taxon>
        <taxon>Actinomycetes</taxon>
        <taxon>Mycobacteriales</taxon>
        <taxon>Corynebacteriaceae</taxon>
        <taxon>Corynebacterium</taxon>
    </lineage>
</organism>
<dbReference type="EMBL" id="NQMQ01000010">
    <property type="protein sequence ID" value="PAJ70274.1"/>
    <property type="molecule type" value="Genomic_DNA"/>
</dbReference>
<evidence type="ECO:0000313" key="2">
    <source>
        <dbReference type="Proteomes" id="UP000215771"/>
    </source>
</evidence>
<gene>
    <name evidence="1" type="ORF">CIG21_05400</name>
</gene>
<dbReference type="Gene3D" id="1.10.260.130">
    <property type="match status" value="1"/>
</dbReference>
<sequence length="399" mass="43098">MFPLTRTVAGLLVDALHDPRRTEPEHTTPTWVTGMTPGSLLNAREIKAVGLTKRLNPADVWGIDYVTADEDGRALTATGAVFRSRTPWPGHGPRPTIAFAPSTQGVAPRCNPSYSCTVGLAPRRAPWDLIAAYEQPAINLLLAAGANVVLTDYPRNPAENVQLYCDHVAAAQSLIDATRAASSLSVDTTVLGLWGFSQGGGAVGAWLERPEYAPELQPQAAVVGAPPAALVPMLDHVDGAMPSVVILYAVAGLMAHHPNLADEILPHLSPEGAATILADSDLCAVGASLRRPWAHTTRWTRSGLSMAELLHALPGTSEHLESIALGRRRPLRIPTRFWGSLHDDIIPYPQLTALAEAWEIPLQTRRMPRIPGRTGVNHYGPYFQHLAGDVKWLVRQLDR</sequence>
<dbReference type="PIRSF" id="PIRSF029171">
    <property type="entry name" value="Esterase_LipA"/>
    <property type="match status" value="1"/>
</dbReference>
<dbReference type="GO" id="GO:0004806">
    <property type="term" value="F:triacylglycerol lipase activity"/>
    <property type="evidence" value="ECO:0007669"/>
    <property type="project" value="InterPro"/>
</dbReference>
<dbReference type="InterPro" id="IPR029058">
    <property type="entry name" value="AB_hydrolase_fold"/>
</dbReference>
<proteinExistence type="predicted"/>
<dbReference type="RefSeq" id="WP_095276632.1">
    <property type="nucleotide sequence ID" value="NZ_CP047655.1"/>
</dbReference>
<dbReference type="GO" id="GO:0016042">
    <property type="term" value="P:lipid catabolic process"/>
    <property type="evidence" value="ECO:0007669"/>
    <property type="project" value="InterPro"/>
</dbReference>
<dbReference type="PANTHER" id="PTHR34853">
    <property type="match status" value="1"/>
</dbReference>